<keyword evidence="2 6" id="KW-0489">Methyltransferase</keyword>
<dbReference type="InterPro" id="IPR010280">
    <property type="entry name" value="U5_MeTrfase_fam"/>
</dbReference>
<dbReference type="InterPro" id="IPR002792">
    <property type="entry name" value="TRAM_dom"/>
</dbReference>
<dbReference type="eggNOG" id="COG2265">
    <property type="taxonomic scope" value="Bacteria"/>
</dbReference>
<dbReference type="GO" id="GO:0070475">
    <property type="term" value="P:rRNA base methylation"/>
    <property type="evidence" value="ECO:0007669"/>
    <property type="project" value="TreeGrafter"/>
</dbReference>
<reference evidence="9 10" key="1">
    <citation type="submission" date="2014-05" db="EMBL/GenBank/DDBJ databases">
        <title>Draft Genome Sequence of Nitratireductor basaltis Strain UMTGB225, A Marine Bacterium Isolated from Green Barrel Tunicate.</title>
        <authorList>
            <person name="Gan H.Y."/>
        </authorList>
    </citation>
    <scope>NUCLEOTIDE SEQUENCE [LARGE SCALE GENOMIC DNA]</scope>
    <source>
        <strain evidence="9 10">UMTGB225</strain>
    </source>
</reference>
<dbReference type="InterPro" id="IPR030390">
    <property type="entry name" value="MeTrfase_TrmA_AS"/>
</dbReference>
<proteinExistence type="inferred from homology"/>
<keyword evidence="1" id="KW-0408">Iron</keyword>
<feature type="active site" evidence="7">
    <location>
        <position position="365"/>
    </location>
</feature>
<feature type="domain" description="TRAM" evidence="8">
    <location>
        <begin position="1"/>
        <end position="50"/>
    </location>
</feature>
<name>A0A084UCS7_9HYPH</name>
<dbReference type="GO" id="GO:0051539">
    <property type="term" value="F:4 iron, 4 sulfur cluster binding"/>
    <property type="evidence" value="ECO:0007669"/>
    <property type="project" value="UniProtKB-KW"/>
</dbReference>
<dbReference type="RefSeq" id="WP_036481982.1">
    <property type="nucleotide sequence ID" value="NZ_JMQM01000001.1"/>
</dbReference>
<keyword evidence="3 6" id="KW-0808">Transferase</keyword>
<evidence type="ECO:0000256" key="4">
    <source>
        <dbReference type="ARBA" id="ARBA00022691"/>
    </source>
</evidence>
<feature type="binding site" evidence="6">
    <location>
        <position position="291"/>
    </location>
    <ligand>
        <name>S-adenosyl-L-methionine</name>
        <dbReference type="ChEBI" id="CHEBI:59789"/>
    </ligand>
</feature>
<feature type="active site" description="Nucleophile" evidence="6">
    <location>
        <position position="365"/>
    </location>
</feature>
<evidence type="ECO:0000256" key="6">
    <source>
        <dbReference type="PROSITE-ProRule" id="PRU01024"/>
    </source>
</evidence>
<dbReference type="EMBL" id="JMQM01000001">
    <property type="protein sequence ID" value="KFB10763.1"/>
    <property type="molecule type" value="Genomic_DNA"/>
</dbReference>
<dbReference type="InterPro" id="IPR029063">
    <property type="entry name" value="SAM-dependent_MTases_sf"/>
</dbReference>
<organism evidence="9 10">
    <name type="scientific">Nitratireductor basaltis</name>
    <dbReference type="NCBI Taxonomy" id="472175"/>
    <lineage>
        <taxon>Bacteria</taxon>
        <taxon>Pseudomonadati</taxon>
        <taxon>Pseudomonadota</taxon>
        <taxon>Alphaproteobacteria</taxon>
        <taxon>Hyphomicrobiales</taxon>
        <taxon>Phyllobacteriaceae</taxon>
        <taxon>Nitratireductor</taxon>
    </lineage>
</organism>
<evidence type="ECO:0000313" key="10">
    <source>
        <dbReference type="Proteomes" id="UP000053675"/>
    </source>
</evidence>
<dbReference type="PROSITE" id="PS51687">
    <property type="entry name" value="SAM_MT_RNA_M5U"/>
    <property type="match status" value="1"/>
</dbReference>
<accession>A0A084UCS7</accession>
<sequence>MTRLTIESLGAQGDGIANIPSGPVFVPQALPGEEVEAEIVKGRARAVSVVTQAPQRVTPPCKHFHDCGGCVIQHLERSPYEEWKRQKVVQALGSRGLQAEVEPLVSCPAHARRRVALTARKIGSRTLLGYNARQSHHVVDVEECPIARPEIVSALPQLRELAAMLAATPKPFRIAVTVTQTGLDIAVDGAGKVAERARQKALTFSVEQGFARLVLDGEALVERQKPVLAVGKAAVIVPPAGFTQAVAEIEQVMAELVCGHLEKSKHAADLFSGLGTFALRLAENRRVHAVEGDAASLAALDSAARQTPGLKPLTVEKRDLFHRPLLAKELDQFDGVVFDPPRAGAEDQCRQLARAKVKRIAAVSCNPGTLARDLAMLVEGGYRITRVVPLDQFLWSPHVEVVALLER</sequence>
<dbReference type="SUPFAM" id="SSF50249">
    <property type="entry name" value="Nucleic acid-binding proteins"/>
    <property type="match status" value="1"/>
</dbReference>
<dbReference type="Gene3D" id="2.40.50.1070">
    <property type="match status" value="1"/>
</dbReference>
<evidence type="ECO:0000256" key="7">
    <source>
        <dbReference type="PROSITE-ProRule" id="PRU10015"/>
    </source>
</evidence>
<evidence type="ECO:0000256" key="2">
    <source>
        <dbReference type="ARBA" id="ARBA00022603"/>
    </source>
</evidence>
<keyword evidence="5" id="KW-0411">Iron-sulfur</keyword>
<keyword evidence="1" id="KW-0004">4Fe-4S</keyword>
<dbReference type="OrthoDB" id="9804590at2"/>
<protein>
    <submittedName>
        <fullName evidence="9">(Uracil-5)-methyltransferase</fullName>
    </submittedName>
</protein>
<dbReference type="Gene3D" id="2.40.50.140">
    <property type="entry name" value="Nucleic acid-binding proteins"/>
    <property type="match status" value="1"/>
</dbReference>
<dbReference type="AlphaFoldDB" id="A0A084UCS7"/>
<dbReference type="PANTHER" id="PTHR11061:SF49">
    <property type="entry name" value="23S RRNA (URACIL(1939)-C(5))-METHYLTRANSFERASE RLMD"/>
    <property type="match status" value="1"/>
</dbReference>
<dbReference type="PATRIC" id="fig|472175.3.peg.1812"/>
<evidence type="ECO:0000256" key="5">
    <source>
        <dbReference type="ARBA" id="ARBA00023014"/>
    </source>
</evidence>
<feature type="binding site" evidence="6">
    <location>
        <position position="244"/>
    </location>
    <ligand>
        <name>S-adenosyl-L-methionine</name>
        <dbReference type="ChEBI" id="CHEBI:59789"/>
    </ligand>
</feature>
<dbReference type="PANTHER" id="PTHR11061">
    <property type="entry name" value="RNA M5U METHYLTRANSFERASE"/>
    <property type="match status" value="1"/>
</dbReference>
<feature type="binding site" evidence="6">
    <location>
        <position position="339"/>
    </location>
    <ligand>
        <name>S-adenosyl-L-methionine</name>
        <dbReference type="ChEBI" id="CHEBI:59789"/>
    </ligand>
</feature>
<keyword evidence="4 6" id="KW-0949">S-adenosyl-L-methionine</keyword>
<evidence type="ECO:0000313" key="9">
    <source>
        <dbReference type="EMBL" id="KFB10763.1"/>
    </source>
</evidence>
<dbReference type="Proteomes" id="UP000053675">
    <property type="component" value="Unassembled WGS sequence"/>
</dbReference>
<comment type="caution">
    <text evidence="9">The sequence shown here is derived from an EMBL/GenBank/DDBJ whole genome shotgun (WGS) entry which is preliminary data.</text>
</comment>
<dbReference type="STRING" id="472175.EL18_01803"/>
<dbReference type="Gene3D" id="3.40.50.150">
    <property type="entry name" value="Vaccinia Virus protein VP39"/>
    <property type="match status" value="1"/>
</dbReference>
<evidence type="ECO:0000259" key="8">
    <source>
        <dbReference type="PROSITE" id="PS50926"/>
    </source>
</evidence>
<comment type="similarity">
    <text evidence="6">Belongs to the class I-like SAM-binding methyltransferase superfamily. RNA M5U methyltransferase family.</text>
</comment>
<dbReference type="Pfam" id="PF05958">
    <property type="entry name" value="tRNA_U5-meth_tr"/>
    <property type="match status" value="1"/>
</dbReference>
<dbReference type="InterPro" id="IPR012340">
    <property type="entry name" value="NA-bd_OB-fold"/>
</dbReference>
<dbReference type="PROSITE" id="PS50926">
    <property type="entry name" value="TRAM"/>
    <property type="match status" value="1"/>
</dbReference>
<dbReference type="PROSITE" id="PS01230">
    <property type="entry name" value="TRMA_1"/>
    <property type="match status" value="1"/>
</dbReference>
<dbReference type="Pfam" id="PF01938">
    <property type="entry name" value="TRAM"/>
    <property type="match status" value="1"/>
</dbReference>
<keyword evidence="1" id="KW-0479">Metal-binding</keyword>
<gene>
    <name evidence="9" type="ORF">EL18_01803</name>
</gene>
<feature type="binding site" evidence="6">
    <location>
        <position position="271"/>
    </location>
    <ligand>
        <name>S-adenosyl-L-methionine</name>
        <dbReference type="ChEBI" id="CHEBI:59789"/>
    </ligand>
</feature>
<dbReference type="GO" id="GO:0070041">
    <property type="term" value="F:rRNA (uridine-C5-)-methyltransferase activity"/>
    <property type="evidence" value="ECO:0007669"/>
    <property type="project" value="TreeGrafter"/>
</dbReference>
<keyword evidence="10" id="KW-1185">Reference proteome</keyword>
<dbReference type="SUPFAM" id="SSF53335">
    <property type="entry name" value="S-adenosyl-L-methionine-dependent methyltransferases"/>
    <property type="match status" value="1"/>
</dbReference>
<evidence type="ECO:0000256" key="3">
    <source>
        <dbReference type="ARBA" id="ARBA00022679"/>
    </source>
</evidence>
<evidence type="ECO:0000256" key="1">
    <source>
        <dbReference type="ARBA" id="ARBA00022485"/>
    </source>
</evidence>